<keyword evidence="2" id="KW-1185">Reference proteome</keyword>
<comment type="caution">
    <text evidence="1">The sequence shown here is derived from an EMBL/GenBank/DDBJ whole genome shotgun (WGS) entry which is preliminary data.</text>
</comment>
<sequence>MVDGSLDELVENDFKFILAARQPAKQLKQVAQHLTKPFSKGFGPLEQVGPLGVLLQQLDRADSDLAWCLLTWPGAWFSAGRISTSAKLSA</sequence>
<name>A0AAV1W158_LUPLU</name>
<proteinExistence type="predicted"/>
<evidence type="ECO:0000313" key="2">
    <source>
        <dbReference type="Proteomes" id="UP001497480"/>
    </source>
</evidence>
<dbReference type="Proteomes" id="UP001497480">
    <property type="component" value="Unassembled WGS sequence"/>
</dbReference>
<accession>A0AAV1W158</accession>
<protein>
    <submittedName>
        <fullName evidence="1">Uncharacterized protein</fullName>
    </submittedName>
</protein>
<organism evidence="1 2">
    <name type="scientific">Lupinus luteus</name>
    <name type="common">European yellow lupine</name>
    <dbReference type="NCBI Taxonomy" id="3873"/>
    <lineage>
        <taxon>Eukaryota</taxon>
        <taxon>Viridiplantae</taxon>
        <taxon>Streptophyta</taxon>
        <taxon>Embryophyta</taxon>
        <taxon>Tracheophyta</taxon>
        <taxon>Spermatophyta</taxon>
        <taxon>Magnoliopsida</taxon>
        <taxon>eudicotyledons</taxon>
        <taxon>Gunneridae</taxon>
        <taxon>Pentapetalae</taxon>
        <taxon>rosids</taxon>
        <taxon>fabids</taxon>
        <taxon>Fabales</taxon>
        <taxon>Fabaceae</taxon>
        <taxon>Papilionoideae</taxon>
        <taxon>50 kb inversion clade</taxon>
        <taxon>genistoids sensu lato</taxon>
        <taxon>core genistoids</taxon>
        <taxon>Genisteae</taxon>
        <taxon>Lupinus</taxon>
    </lineage>
</organism>
<evidence type="ECO:0000313" key="1">
    <source>
        <dbReference type="EMBL" id="CAL0303000.1"/>
    </source>
</evidence>
<reference evidence="1 2" key="1">
    <citation type="submission" date="2024-03" db="EMBL/GenBank/DDBJ databases">
        <authorList>
            <person name="Martinez-Hernandez J."/>
        </authorList>
    </citation>
    <scope>NUCLEOTIDE SEQUENCE [LARGE SCALE GENOMIC DNA]</scope>
</reference>
<gene>
    <name evidence="1" type="ORF">LLUT_LOCUS4060</name>
</gene>
<dbReference type="EMBL" id="CAXHTB010000003">
    <property type="protein sequence ID" value="CAL0303000.1"/>
    <property type="molecule type" value="Genomic_DNA"/>
</dbReference>
<dbReference type="AlphaFoldDB" id="A0AAV1W158"/>